<accession>A0ABD3FZY0</accession>
<feature type="compositionally biased region" description="Basic and acidic residues" evidence="1">
    <location>
        <begin position="13"/>
        <end position="26"/>
    </location>
</feature>
<evidence type="ECO:0000313" key="3">
    <source>
        <dbReference type="Proteomes" id="UP001632037"/>
    </source>
</evidence>
<proteinExistence type="predicted"/>
<name>A0ABD3FZY0_9STRA</name>
<organism evidence="2 3">
    <name type="scientific">Phytophthora oleae</name>
    <dbReference type="NCBI Taxonomy" id="2107226"/>
    <lineage>
        <taxon>Eukaryota</taxon>
        <taxon>Sar</taxon>
        <taxon>Stramenopiles</taxon>
        <taxon>Oomycota</taxon>
        <taxon>Peronosporomycetes</taxon>
        <taxon>Peronosporales</taxon>
        <taxon>Peronosporaceae</taxon>
        <taxon>Phytophthora</taxon>
    </lineage>
</organism>
<keyword evidence="3" id="KW-1185">Reference proteome</keyword>
<sequence length="120" mass="13255">MVIELGAASGSERAGDGRLHGDEERSGTVGLKDGAGWLEVPPKSVENGKKASTYTTETMIRSWRAVPATLQWSLEDFEHGYARNGAKETRDPCAGTEVQEQCEQCEQWLRVIGRVQRGYK</sequence>
<dbReference type="EMBL" id="JBIMZQ010000003">
    <property type="protein sequence ID" value="KAL3672450.1"/>
    <property type="molecule type" value="Genomic_DNA"/>
</dbReference>
<gene>
    <name evidence="2" type="ORF">V7S43_001749</name>
</gene>
<feature type="region of interest" description="Disordered" evidence="1">
    <location>
        <begin position="1"/>
        <end position="51"/>
    </location>
</feature>
<evidence type="ECO:0000313" key="2">
    <source>
        <dbReference type="EMBL" id="KAL3672450.1"/>
    </source>
</evidence>
<protein>
    <submittedName>
        <fullName evidence="2">Uncharacterized protein</fullName>
    </submittedName>
</protein>
<comment type="caution">
    <text evidence="2">The sequence shown here is derived from an EMBL/GenBank/DDBJ whole genome shotgun (WGS) entry which is preliminary data.</text>
</comment>
<dbReference type="AlphaFoldDB" id="A0ABD3FZY0"/>
<reference evidence="2 3" key="1">
    <citation type="submission" date="2024-09" db="EMBL/GenBank/DDBJ databases">
        <title>Genome sequencing and assembly of Phytophthora oleae, isolate VK10A, causative agent of rot of olive drupes.</title>
        <authorList>
            <person name="Conti Taguali S."/>
            <person name="Riolo M."/>
            <person name="La Spada F."/>
            <person name="Cacciola S.O."/>
            <person name="Dionisio G."/>
        </authorList>
    </citation>
    <scope>NUCLEOTIDE SEQUENCE [LARGE SCALE GENOMIC DNA]</scope>
    <source>
        <strain evidence="2 3">VK10A</strain>
    </source>
</reference>
<evidence type="ECO:0000256" key="1">
    <source>
        <dbReference type="SAM" id="MobiDB-lite"/>
    </source>
</evidence>
<dbReference type="Proteomes" id="UP001632037">
    <property type="component" value="Unassembled WGS sequence"/>
</dbReference>